<organism evidence="2 3">
    <name type="scientific">Acaulospora morrowiae</name>
    <dbReference type="NCBI Taxonomy" id="94023"/>
    <lineage>
        <taxon>Eukaryota</taxon>
        <taxon>Fungi</taxon>
        <taxon>Fungi incertae sedis</taxon>
        <taxon>Mucoromycota</taxon>
        <taxon>Glomeromycotina</taxon>
        <taxon>Glomeromycetes</taxon>
        <taxon>Diversisporales</taxon>
        <taxon>Acaulosporaceae</taxon>
        <taxon>Acaulospora</taxon>
    </lineage>
</organism>
<evidence type="ECO:0000313" key="2">
    <source>
        <dbReference type="EMBL" id="CAG8492150.1"/>
    </source>
</evidence>
<protein>
    <submittedName>
        <fullName evidence="2">17087_t:CDS:1</fullName>
    </submittedName>
</protein>
<evidence type="ECO:0000313" key="3">
    <source>
        <dbReference type="Proteomes" id="UP000789342"/>
    </source>
</evidence>
<accession>A0A9N8ZDD5</accession>
<gene>
    <name evidence="2" type="ORF">AMORRO_LOCUS2829</name>
</gene>
<dbReference type="OrthoDB" id="2386012at2759"/>
<feature type="compositionally biased region" description="Basic residues" evidence="1">
    <location>
        <begin position="115"/>
        <end position="126"/>
    </location>
</feature>
<feature type="compositionally biased region" description="Polar residues" evidence="1">
    <location>
        <begin position="1"/>
        <end position="30"/>
    </location>
</feature>
<dbReference type="Gene3D" id="3.90.228.10">
    <property type="match status" value="1"/>
</dbReference>
<reference evidence="2" key="1">
    <citation type="submission" date="2021-06" db="EMBL/GenBank/DDBJ databases">
        <authorList>
            <person name="Kallberg Y."/>
            <person name="Tangrot J."/>
            <person name="Rosling A."/>
        </authorList>
    </citation>
    <scope>NUCLEOTIDE SEQUENCE</scope>
    <source>
        <strain evidence="2">CL551</strain>
    </source>
</reference>
<dbReference type="Proteomes" id="UP000789342">
    <property type="component" value="Unassembled WGS sequence"/>
</dbReference>
<proteinExistence type="predicted"/>
<keyword evidence="3" id="KW-1185">Reference proteome</keyword>
<name>A0A9N8ZDD5_9GLOM</name>
<comment type="caution">
    <text evidence="2">The sequence shown here is derived from an EMBL/GenBank/DDBJ whole genome shotgun (WGS) entry which is preliminary data.</text>
</comment>
<feature type="compositionally biased region" description="Low complexity" evidence="1">
    <location>
        <begin position="31"/>
        <end position="57"/>
    </location>
</feature>
<feature type="region of interest" description="Disordered" evidence="1">
    <location>
        <begin position="110"/>
        <end position="135"/>
    </location>
</feature>
<sequence length="284" mass="31759">MNQSVDGSQVTTGNSLKSGSSNPQNHDPQNSSTILNEESPSSSSSNSVASRSRTFFSRRPRPPEVLTTRMIQLDESDPEYISIKEGFKFNANSMKANILAIMKLQMPTKLERAHEKHKRKMAKRFGKREEEVTRRMHHGTKSFTGCDLIRNFETDENNDNGINGSTDSAEGSTSGSTGGNSLKTKPNYDPTFCKENCGVCGIAQCGNKRKYARTKSLFRKNRMWFAKDPSVSLGFCNYGYKGIIKGMFIVDVVNKLDDHIIITTKEKATLPRYLVIFEVPLALH</sequence>
<feature type="region of interest" description="Disordered" evidence="1">
    <location>
        <begin position="157"/>
        <end position="183"/>
    </location>
</feature>
<feature type="compositionally biased region" description="Low complexity" evidence="1">
    <location>
        <begin position="164"/>
        <end position="181"/>
    </location>
</feature>
<evidence type="ECO:0000256" key="1">
    <source>
        <dbReference type="SAM" id="MobiDB-lite"/>
    </source>
</evidence>
<feature type="region of interest" description="Disordered" evidence="1">
    <location>
        <begin position="1"/>
        <end position="61"/>
    </location>
</feature>
<dbReference type="AlphaFoldDB" id="A0A9N8ZDD5"/>
<dbReference type="EMBL" id="CAJVPV010001273">
    <property type="protein sequence ID" value="CAG8492150.1"/>
    <property type="molecule type" value="Genomic_DNA"/>
</dbReference>